<dbReference type="AlphaFoldDB" id="A0AAD1UBD8"/>
<dbReference type="Proteomes" id="UP001295684">
    <property type="component" value="Unassembled WGS sequence"/>
</dbReference>
<organism evidence="3 4">
    <name type="scientific">Euplotes crassus</name>
    <dbReference type="NCBI Taxonomy" id="5936"/>
    <lineage>
        <taxon>Eukaryota</taxon>
        <taxon>Sar</taxon>
        <taxon>Alveolata</taxon>
        <taxon>Ciliophora</taxon>
        <taxon>Intramacronucleata</taxon>
        <taxon>Spirotrichea</taxon>
        <taxon>Hypotrichia</taxon>
        <taxon>Euplotida</taxon>
        <taxon>Euplotidae</taxon>
        <taxon>Moneuplotes</taxon>
    </lineage>
</organism>
<reference evidence="3" key="1">
    <citation type="submission" date="2023-07" db="EMBL/GenBank/DDBJ databases">
        <authorList>
            <consortium name="AG Swart"/>
            <person name="Singh M."/>
            <person name="Singh A."/>
            <person name="Seah K."/>
            <person name="Emmerich C."/>
        </authorList>
    </citation>
    <scope>NUCLEOTIDE SEQUENCE</scope>
    <source>
        <strain evidence="3">DP1</strain>
    </source>
</reference>
<evidence type="ECO:0000256" key="1">
    <source>
        <dbReference type="SAM" id="Coils"/>
    </source>
</evidence>
<feature type="coiled-coil region" evidence="1">
    <location>
        <begin position="127"/>
        <end position="196"/>
    </location>
</feature>
<keyword evidence="4" id="KW-1185">Reference proteome</keyword>
<gene>
    <name evidence="3" type="ORF">ECRASSUSDP1_LOCUS5489</name>
</gene>
<accession>A0AAD1UBD8</accession>
<protein>
    <submittedName>
        <fullName evidence="3">Uncharacterized protein</fullName>
    </submittedName>
</protein>
<proteinExistence type="predicted"/>
<dbReference type="EMBL" id="CAMPGE010005296">
    <property type="protein sequence ID" value="CAI2364147.1"/>
    <property type="molecule type" value="Genomic_DNA"/>
</dbReference>
<comment type="caution">
    <text evidence="3">The sequence shown here is derived from an EMBL/GenBank/DDBJ whole genome shotgun (WGS) entry which is preliminary data.</text>
</comment>
<keyword evidence="1" id="KW-0175">Coiled coil</keyword>
<evidence type="ECO:0000256" key="2">
    <source>
        <dbReference type="SAM" id="MobiDB-lite"/>
    </source>
</evidence>
<feature type="region of interest" description="Disordered" evidence="2">
    <location>
        <begin position="25"/>
        <end position="62"/>
    </location>
</feature>
<sequence length="400" mass="46974">MEKVKSKNLKSFCGMIRKIGCRRSNSKELTSRVTSKRKAKNRTIEYKENRKSGHPTERKKTKAKVLQDNFMSLESNKKVQNPRHLSFLNMRNMPSQRFEIDDSFNVDSKHCLELFSLYDRNCRSAIKNSKRKNIKKNESQIIKLKSENSSKNTKISILHQKIDSLTSQVDCLNEEVSKLKIKLSSSEMTAKHLENKYLKSKSEIDSLNSCLKKIYSEYTFLAQEKDKSTLQWELSESNYQTKIRLLEEVLTKKNKEWKESEQNNKELVEFIEEINQKISKMEEDYQLEKIKCEKYEVKLGLVQDDFEKIDVDTLDGRINFLVGLLEQYRKMLEEEETEESCDEKGKVALTPKKKKSIYDQHGNVIDIAEEDRIAIKTQKYYFLNSRPSGKCYILRDGMGK</sequence>
<evidence type="ECO:0000313" key="4">
    <source>
        <dbReference type="Proteomes" id="UP001295684"/>
    </source>
</evidence>
<feature type="compositionally biased region" description="Basic and acidic residues" evidence="2">
    <location>
        <begin position="42"/>
        <end position="58"/>
    </location>
</feature>
<feature type="coiled-coil region" evidence="1">
    <location>
        <begin position="264"/>
        <end position="338"/>
    </location>
</feature>
<name>A0AAD1UBD8_EUPCR</name>
<dbReference type="Gene3D" id="1.20.5.340">
    <property type="match status" value="1"/>
</dbReference>
<evidence type="ECO:0000313" key="3">
    <source>
        <dbReference type="EMBL" id="CAI2364147.1"/>
    </source>
</evidence>